<proteinExistence type="predicted"/>
<feature type="region of interest" description="Disordered" evidence="1">
    <location>
        <begin position="1"/>
        <end position="52"/>
    </location>
</feature>
<reference evidence="2" key="1">
    <citation type="journal article" date="2022" name="Environ. Microbiol.">
        <title>Geoalkalibacter halelectricus SAP #1 sp. nov. possessing extracellular electron transfer and mineral#reducing capabilities from a haloalkaline environment.</title>
        <authorList>
            <person name="Yadav S."/>
            <person name="Singh R."/>
            <person name="Sundharam S.S."/>
            <person name="Chaudhary S."/>
            <person name="Krishnamurthi S."/>
            <person name="Patil S.A."/>
        </authorList>
    </citation>
    <scope>NUCLEOTIDE SEQUENCE</scope>
    <source>
        <strain evidence="2">SAP-1</strain>
    </source>
</reference>
<keyword evidence="3" id="KW-1185">Reference proteome</keyword>
<evidence type="ECO:0000313" key="2">
    <source>
        <dbReference type="EMBL" id="UWZ79068.1"/>
    </source>
</evidence>
<gene>
    <name evidence="2" type="ORF">L9S41_15485</name>
</gene>
<organism evidence="2 3">
    <name type="scientific">Geoalkalibacter halelectricus</name>
    <dbReference type="NCBI Taxonomy" id="2847045"/>
    <lineage>
        <taxon>Bacteria</taxon>
        <taxon>Pseudomonadati</taxon>
        <taxon>Thermodesulfobacteriota</taxon>
        <taxon>Desulfuromonadia</taxon>
        <taxon>Desulfuromonadales</taxon>
        <taxon>Geoalkalibacteraceae</taxon>
        <taxon>Geoalkalibacter</taxon>
    </lineage>
</organism>
<name>A0ABY5ZJ15_9BACT</name>
<dbReference type="RefSeq" id="WP_260747423.1">
    <property type="nucleotide sequence ID" value="NZ_CP092109.1"/>
</dbReference>
<accession>A0ABY5ZJ15</accession>
<dbReference type="EMBL" id="CP092109">
    <property type="protein sequence ID" value="UWZ79068.1"/>
    <property type="molecule type" value="Genomic_DNA"/>
</dbReference>
<dbReference type="Proteomes" id="UP001060414">
    <property type="component" value="Chromosome"/>
</dbReference>
<evidence type="ECO:0000313" key="3">
    <source>
        <dbReference type="Proteomes" id="UP001060414"/>
    </source>
</evidence>
<protein>
    <submittedName>
        <fullName evidence="2">Uncharacterized protein</fullName>
    </submittedName>
</protein>
<evidence type="ECO:0000256" key="1">
    <source>
        <dbReference type="SAM" id="MobiDB-lite"/>
    </source>
</evidence>
<sequence length="52" mass="5562">MNPENEKSPKNAAIIGSDEKFPSSSLKESDLPLQALPENPHSGKNLCLGRTA</sequence>